<name>A0A915KXV5_ROMCU</name>
<reference evidence="4" key="1">
    <citation type="submission" date="2022-11" db="UniProtKB">
        <authorList>
            <consortium name="WormBaseParasite"/>
        </authorList>
    </citation>
    <scope>IDENTIFICATION</scope>
</reference>
<keyword evidence="3" id="KW-1185">Reference proteome</keyword>
<evidence type="ECO:0000313" key="3">
    <source>
        <dbReference type="Proteomes" id="UP000887565"/>
    </source>
</evidence>
<dbReference type="Pfam" id="PF03259">
    <property type="entry name" value="Robl_LC7"/>
    <property type="match status" value="1"/>
</dbReference>
<dbReference type="InterPro" id="IPR037587">
    <property type="entry name" value="LAMTOR2-like"/>
</dbReference>
<dbReference type="Proteomes" id="UP000887565">
    <property type="component" value="Unplaced"/>
</dbReference>
<dbReference type="AlphaFoldDB" id="A0A915KXV5"/>
<dbReference type="GO" id="GO:0060090">
    <property type="term" value="F:molecular adaptor activity"/>
    <property type="evidence" value="ECO:0007669"/>
    <property type="project" value="InterPro"/>
</dbReference>
<evidence type="ECO:0000256" key="1">
    <source>
        <dbReference type="ARBA" id="ARBA00007191"/>
    </source>
</evidence>
<dbReference type="Gene3D" id="3.30.450.30">
    <property type="entry name" value="Dynein light chain 2a, cytoplasmic"/>
    <property type="match status" value="1"/>
</dbReference>
<dbReference type="GO" id="GO:0005085">
    <property type="term" value="F:guanyl-nucleotide exchange factor activity"/>
    <property type="evidence" value="ECO:0007669"/>
    <property type="project" value="InterPro"/>
</dbReference>
<accession>A0A915KXV5</accession>
<proteinExistence type="inferred from homology"/>
<dbReference type="GO" id="GO:0032008">
    <property type="term" value="P:positive regulation of TOR signaling"/>
    <property type="evidence" value="ECO:0007669"/>
    <property type="project" value="InterPro"/>
</dbReference>
<organism evidence="3 4">
    <name type="scientific">Romanomermis culicivorax</name>
    <name type="common">Nematode worm</name>
    <dbReference type="NCBI Taxonomy" id="13658"/>
    <lineage>
        <taxon>Eukaryota</taxon>
        <taxon>Metazoa</taxon>
        <taxon>Ecdysozoa</taxon>
        <taxon>Nematoda</taxon>
        <taxon>Enoplea</taxon>
        <taxon>Dorylaimia</taxon>
        <taxon>Mermithida</taxon>
        <taxon>Mermithoidea</taxon>
        <taxon>Mermithidae</taxon>
        <taxon>Romanomermis</taxon>
    </lineage>
</organism>
<protein>
    <submittedName>
        <fullName evidence="4">Roadblock/LAMTOR2 domain-containing protein</fullName>
    </submittedName>
</protein>
<dbReference type="PANTHER" id="PTHR13323">
    <property type="entry name" value="LATE ENDOSOMAL/LYSOSOMAL MP1 INTERACTING PROTEIN"/>
    <property type="match status" value="1"/>
</dbReference>
<sequence length="101" mass="11289">HHNSQAHVNLTKSIFCRLITKEGTLLAYAGNSDIKANITAAMASNLFQCYEKNGQESFREEKLRFLILDCENGILAVTKVANLYLCMHAKETTPTGMIKLK</sequence>
<dbReference type="SUPFAM" id="SSF103196">
    <property type="entry name" value="Roadblock/LC7 domain"/>
    <property type="match status" value="1"/>
</dbReference>
<evidence type="ECO:0000313" key="4">
    <source>
        <dbReference type="WBParaSite" id="nRc.2.0.1.t43309-RA"/>
    </source>
</evidence>
<dbReference type="WBParaSite" id="nRc.2.0.1.t43309-RA">
    <property type="protein sequence ID" value="nRc.2.0.1.t43309-RA"/>
    <property type="gene ID" value="nRc.2.0.1.g43309"/>
</dbReference>
<dbReference type="InterPro" id="IPR004942">
    <property type="entry name" value="Roadblock/LAMTOR2_dom"/>
</dbReference>
<evidence type="ECO:0000259" key="2">
    <source>
        <dbReference type="Pfam" id="PF03259"/>
    </source>
</evidence>
<comment type="similarity">
    <text evidence="1">Belongs to the GAMAD family.</text>
</comment>
<dbReference type="OMA" id="CMHAKET"/>
<feature type="domain" description="Roadblock/LAMTOR2" evidence="2">
    <location>
        <begin position="18"/>
        <end position="87"/>
    </location>
</feature>